<reference evidence="3" key="1">
    <citation type="submission" date="2016-10" db="EMBL/GenBank/DDBJ databases">
        <authorList>
            <person name="Varghese N."/>
            <person name="Submissions S."/>
        </authorList>
    </citation>
    <scope>NUCLEOTIDE SEQUENCE [LARGE SCALE GENOMIC DNA]</scope>
    <source>
        <strain evidence="3">DSM 27982</strain>
    </source>
</reference>
<sequence>PQRRKTPPSGTRQVRVGANGTVNLASITFLASKAHAGSQAIIDWNPDTIIITTTDGEVLAQYPWPAPGTRYVSTHTHPTPPTSTNHHHTPQDPELSPMS</sequence>
<protein>
    <submittedName>
        <fullName evidence="2">Uncharacterized protein</fullName>
    </submittedName>
</protein>
<evidence type="ECO:0000313" key="3">
    <source>
        <dbReference type="Proteomes" id="UP000198541"/>
    </source>
</evidence>
<evidence type="ECO:0000256" key="1">
    <source>
        <dbReference type="SAM" id="MobiDB-lite"/>
    </source>
</evidence>
<accession>A0A1H0ELI0</accession>
<dbReference type="Proteomes" id="UP000198541">
    <property type="component" value="Unassembled WGS sequence"/>
</dbReference>
<proteinExistence type="predicted"/>
<dbReference type="EMBL" id="FNIM01000017">
    <property type="protein sequence ID" value="SDN83190.1"/>
    <property type="molecule type" value="Genomic_DNA"/>
</dbReference>
<feature type="region of interest" description="Disordered" evidence="1">
    <location>
        <begin position="65"/>
        <end position="99"/>
    </location>
</feature>
<feature type="non-terminal residue" evidence="2">
    <location>
        <position position="1"/>
    </location>
</feature>
<evidence type="ECO:0000313" key="2">
    <source>
        <dbReference type="EMBL" id="SDN83190.1"/>
    </source>
</evidence>
<name>A0A1H0ELI0_9ACTO</name>
<dbReference type="RefSeq" id="WP_218121353.1">
    <property type="nucleotide sequence ID" value="NZ_FNIM01000017.1"/>
</dbReference>
<gene>
    <name evidence="2" type="ORF">SAMN05216355_1171</name>
</gene>
<keyword evidence="3" id="KW-1185">Reference proteome</keyword>
<dbReference type="AlphaFoldDB" id="A0A1H0ELI0"/>
<organism evidence="2 3">
    <name type="scientific">Actinomyces ruminicola</name>
    <dbReference type="NCBI Taxonomy" id="332524"/>
    <lineage>
        <taxon>Bacteria</taxon>
        <taxon>Bacillati</taxon>
        <taxon>Actinomycetota</taxon>
        <taxon>Actinomycetes</taxon>
        <taxon>Actinomycetales</taxon>
        <taxon>Actinomycetaceae</taxon>
        <taxon>Actinomyces</taxon>
    </lineage>
</organism>